<proteinExistence type="predicted"/>
<protein>
    <recommendedName>
        <fullName evidence="4">ELM2 domain-containing protein</fullName>
    </recommendedName>
</protein>
<dbReference type="OrthoDB" id="1938526at2759"/>
<dbReference type="PANTHER" id="PTHR46872:SF10">
    <property type="entry name" value="MYB-LIKE DOMAIN-CONTAINING PROTEIN"/>
    <property type="match status" value="1"/>
</dbReference>
<dbReference type="EMBL" id="JADFTS010000006">
    <property type="protein sequence ID" value="KAF9603140.1"/>
    <property type="molecule type" value="Genomic_DNA"/>
</dbReference>
<evidence type="ECO:0000313" key="2">
    <source>
        <dbReference type="EMBL" id="KAF9603140.1"/>
    </source>
</evidence>
<sequence length="607" mass="67648">MNLSSQKPDEFSEMLYLLKYAAIDPCNLELSTKKWGRLLKTKKVLILNYTDIPWKKRKFHHLLQETSTVTCCLPRKKPNKQNLKRLEAIKTSVDPSTLQEASLTGTTQSSKTIPNNPCNSVVSLKSTQDSSQGDVIDSSATTGEDIVLISDSDSEDIVLISDSDSDSTNEFNKLSCDRPVSGAYDLPTKKIYISPTFQAIPTGEGSTFNTNISEKLIPNSINPANVSTSKDAVLISNSYGDSTNRSDKWSCDKLVSQRLDGSVRLLELGYDTSISPTFQANQAGKDGSSNESISQILISDSKDSTDISTGKDAMPLSESDTTNRSKKRSRDKLVSQSSNESVRMLELGYDFPTKQRSSSPKLGETRTSSTNISQILISDSSNSRNISSLKKAARRSVRLMNFIGDHLERQPIPVGDHFQANIPECIGPPGEDYILSSSKWLGEKIWPIEGGKIVIDTKFIGKGRSDSICYCEFPDSLECIKSHIFEERLRIRSEIGDAFYSWGFDKMGEAVSESWTLKEQNDFEKLFQTNSLSIKKNFWSRALKCLPSKSRENIISYYFNVFSIRYTSYQDQARLPSPMTDGEIGEVDDSVPRSKASISKRRVGFIE</sequence>
<reference evidence="2 3" key="1">
    <citation type="submission" date="2020-10" db="EMBL/GenBank/DDBJ databases">
        <title>The Coptis chinensis genome and diversification of protoberbering-type alkaloids.</title>
        <authorList>
            <person name="Wang B."/>
            <person name="Shu S."/>
            <person name="Song C."/>
            <person name="Liu Y."/>
        </authorList>
    </citation>
    <scope>NUCLEOTIDE SEQUENCE [LARGE SCALE GENOMIC DNA]</scope>
    <source>
        <strain evidence="2">HL-2020</strain>
        <tissue evidence="2">Leaf</tissue>
    </source>
</reference>
<keyword evidence="3" id="KW-1185">Reference proteome</keyword>
<evidence type="ECO:0000313" key="3">
    <source>
        <dbReference type="Proteomes" id="UP000631114"/>
    </source>
</evidence>
<evidence type="ECO:0008006" key="4">
    <source>
        <dbReference type="Google" id="ProtNLM"/>
    </source>
</evidence>
<evidence type="ECO:0000256" key="1">
    <source>
        <dbReference type="SAM" id="MobiDB-lite"/>
    </source>
</evidence>
<dbReference type="AlphaFoldDB" id="A0A835HLP0"/>
<gene>
    <name evidence="2" type="ORF">IFM89_033976</name>
</gene>
<organism evidence="2 3">
    <name type="scientific">Coptis chinensis</name>
    <dbReference type="NCBI Taxonomy" id="261450"/>
    <lineage>
        <taxon>Eukaryota</taxon>
        <taxon>Viridiplantae</taxon>
        <taxon>Streptophyta</taxon>
        <taxon>Embryophyta</taxon>
        <taxon>Tracheophyta</taxon>
        <taxon>Spermatophyta</taxon>
        <taxon>Magnoliopsida</taxon>
        <taxon>Ranunculales</taxon>
        <taxon>Ranunculaceae</taxon>
        <taxon>Coptidoideae</taxon>
        <taxon>Coptis</taxon>
    </lineage>
</organism>
<feature type="region of interest" description="Disordered" evidence="1">
    <location>
        <begin position="299"/>
        <end position="369"/>
    </location>
</feature>
<dbReference type="Proteomes" id="UP000631114">
    <property type="component" value="Unassembled WGS sequence"/>
</dbReference>
<feature type="compositionally biased region" description="Polar residues" evidence="1">
    <location>
        <begin position="354"/>
        <end position="369"/>
    </location>
</feature>
<comment type="caution">
    <text evidence="2">The sequence shown here is derived from an EMBL/GenBank/DDBJ whole genome shotgun (WGS) entry which is preliminary data.</text>
</comment>
<dbReference type="PANTHER" id="PTHR46872">
    <property type="entry name" value="DNA BINDING PROTEIN"/>
    <property type="match status" value="1"/>
</dbReference>
<accession>A0A835HLP0</accession>
<name>A0A835HLP0_9MAGN</name>